<gene>
    <name evidence="14" type="ORF">HPODL_03483</name>
</gene>
<evidence type="ECO:0000256" key="4">
    <source>
        <dbReference type="ARBA" id="ARBA00022833"/>
    </source>
</evidence>
<dbReference type="SUPFAM" id="SSF57701">
    <property type="entry name" value="Zn2/Cys6 DNA-binding domain"/>
    <property type="match status" value="1"/>
</dbReference>
<dbReference type="Proteomes" id="UP000008673">
    <property type="component" value="Unassembled WGS sequence"/>
</dbReference>
<organism evidence="14 15">
    <name type="scientific">Ogataea parapolymorpha (strain ATCC 26012 / BCRC 20466 / JCM 22074 / NRRL Y-7560 / DL-1)</name>
    <name type="common">Yeast</name>
    <name type="synonym">Hansenula polymorpha</name>
    <dbReference type="NCBI Taxonomy" id="871575"/>
    <lineage>
        <taxon>Eukaryota</taxon>
        <taxon>Fungi</taxon>
        <taxon>Dikarya</taxon>
        <taxon>Ascomycota</taxon>
        <taxon>Saccharomycotina</taxon>
        <taxon>Pichiomycetes</taxon>
        <taxon>Pichiales</taxon>
        <taxon>Pichiaceae</taxon>
        <taxon>Ogataea</taxon>
    </lineage>
</organism>
<accession>W1QGX2</accession>
<evidence type="ECO:0000259" key="13">
    <source>
        <dbReference type="PROSITE" id="PS50112"/>
    </source>
</evidence>
<dbReference type="PANTHER" id="PTHR47659">
    <property type="entry name" value="ZN(II)2CYS6 TRANSCRIPTION FACTOR (EUROFUNG)-RELATED"/>
    <property type="match status" value="1"/>
</dbReference>
<dbReference type="GO" id="GO:0009267">
    <property type="term" value="P:cellular response to starvation"/>
    <property type="evidence" value="ECO:0007669"/>
    <property type="project" value="TreeGrafter"/>
</dbReference>
<dbReference type="OrthoDB" id="2538135at2759"/>
<comment type="caution">
    <text evidence="14">The sequence shown here is derived from an EMBL/GenBank/DDBJ whole genome shotgun (WGS) entry which is preliminary data.</text>
</comment>
<dbReference type="GO" id="GO:0000981">
    <property type="term" value="F:DNA-binding transcription factor activity, RNA polymerase II-specific"/>
    <property type="evidence" value="ECO:0007669"/>
    <property type="project" value="InterPro"/>
</dbReference>
<comment type="function">
    <text evidence="9">Transcription factor which regulates nonfermentable carbon utilization.</text>
</comment>
<feature type="compositionally biased region" description="Polar residues" evidence="11">
    <location>
        <begin position="64"/>
        <end position="75"/>
    </location>
</feature>
<keyword evidence="6" id="KW-0238">DNA-binding</keyword>
<protein>
    <recommendedName>
        <fullName evidence="10">Glucose starvation modulator protein 1</fullName>
    </recommendedName>
</protein>
<evidence type="ECO:0000259" key="12">
    <source>
        <dbReference type="PROSITE" id="PS50048"/>
    </source>
</evidence>
<evidence type="ECO:0000256" key="7">
    <source>
        <dbReference type="ARBA" id="ARBA00023163"/>
    </source>
</evidence>
<evidence type="ECO:0000256" key="11">
    <source>
        <dbReference type="SAM" id="MobiDB-lite"/>
    </source>
</evidence>
<feature type="region of interest" description="Disordered" evidence="11">
    <location>
        <begin position="58"/>
        <end position="77"/>
    </location>
</feature>
<dbReference type="Gene3D" id="4.10.240.10">
    <property type="entry name" value="Zn(2)-C6 fungal-type DNA-binding domain"/>
    <property type="match status" value="1"/>
</dbReference>
<dbReference type="EMBL" id="AEOI02000007">
    <property type="protein sequence ID" value="ESW99600.1"/>
    <property type="molecule type" value="Genomic_DNA"/>
</dbReference>
<dbReference type="STRING" id="871575.W1QGX2"/>
<dbReference type="InterPro" id="IPR000014">
    <property type="entry name" value="PAS"/>
</dbReference>
<dbReference type="KEGG" id="opa:HPODL_03483"/>
<evidence type="ECO:0000256" key="2">
    <source>
        <dbReference type="ARBA" id="ARBA00010855"/>
    </source>
</evidence>
<evidence type="ECO:0000256" key="1">
    <source>
        <dbReference type="ARBA" id="ARBA00004123"/>
    </source>
</evidence>
<dbReference type="Pfam" id="PF00172">
    <property type="entry name" value="Zn_clus"/>
    <property type="match status" value="1"/>
</dbReference>
<dbReference type="InterPro" id="IPR001138">
    <property type="entry name" value="Zn2Cys6_DnaBD"/>
</dbReference>
<evidence type="ECO:0000256" key="6">
    <source>
        <dbReference type="ARBA" id="ARBA00023125"/>
    </source>
</evidence>
<dbReference type="PROSITE" id="PS00463">
    <property type="entry name" value="ZN2_CY6_FUNGAL_1"/>
    <property type="match status" value="1"/>
</dbReference>
<keyword evidence="15" id="KW-1185">Reference proteome</keyword>
<reference evidence="14 15" key="1">
    <citation type="journal article" date="2013" name="BMC Genomics">
        <title>Genome sequence and analysis of methylotrophic yeast Hansenula polymorpha DL1.</title>
        <authorList>
            <person name="Ravin N.V."/>
            <person name="Eldarov M.A."/>
            <person name="Kadnikov V.V."/>
            <person name="Beletsky A.V."/>
            <person name="Schneider J."/>
            <person name="Mardanova E.S."/>
            <person name="Smekalova E.M."/>
            <person name="Zvereva M.I."/>
            <person name="Dontsova O.A."/>
            <person name="Mardanov A.V."/>
            <person name="Skryabin K.G."/>
        </authorList>
    </citation>
    <scope>NUCLEOTIDE SEQUENCE [LARGE SCALE GENOMIC DNA]</scope>
    <source>
        <strain evidence="15">ATCC 26012 / BCRC 20466 / JCM 22074 / NRRL Y-7560 / DL-1</strain>
    </source>
</reference>
<dbReference type="eggNOG" id="ENOG502R2ZP">
    <property type="taxonomic scope" value="Eukaryota"/>
</dbReference>
<dbReference type="GO" id="GO:0000977">
    <property type="term" value="F:RNA polymerase II transcription regulatory region sequence-specific DNA binding"/>
    <property type="evidence" value="ECO:0007669"/>
    <property type="project" value="TreeGrafter"/>
</dbReference>
<comment type="subcellular location">
    <subcellularLocation>
        <location evidence="1">Nucleus</location>
    </subcellularLocation>
</comment>
<feature type="domain" description="PAS" evidence="13">
    <location>
        <begin position="268"/>
        <end position="325"/>
    </location>
</feature>
<name>W1QGX2_OGAPD</name>
<keyword evidence="7" id="KW-0804">Transcription</keyword>
<evidence type="ECO:0000313" key="14">
    <source>
        <dbReference type="EMBL" id="ESW99600.1"/>
    </source>
</evidence>
<keyword evidence="4" id="KW-0862">Zinc</keyword>
<keyword evidence="8" id="KW-0539">Nucleus</keyword>
<dbReference type="InterPro" id="IPR035965">
    <property type="entry name" value="PAS-like_dom_sf"/>
</dbReference>
<dbReference type="HOGENOM" id="CLU_010748_2_1_1"/>
<feature type="domain" description="Zn(2)-C6 fungal-type" evidence="12">
    <location>
        <begin position="19"/>
        <end position="50"/>
    </location>
</feature>
<evidence type="ECO:0000313" key="15">
    <source>
        <dbReference type="Proteomes" id="UP000008673"/>
    </source>
</evidence>
<proteinExistence type="inferred from homology"/>
<dbReference type="Gene3D" id="3.30.450.20">
    <property type="entry name" value="PAS domain"/>
    <property type="match status" value="1"/>
</dbReference>
<comment type="similarity">
    <text evidence="2">Belongs to the ERT1/acuK family.</text>
</comment>
<dbReference type="RefSeq" id="XP_013935272.1">
    <property type="nucleotide sequence ID" value="XM_014079797.1"/>
</dbReference>
<dbReference type="PROSITE" id="PS50112">
    <property type="entry name" value="PAS"/>
    <property type="match status" value="1"/>
</dbReference>
<dbReference type="GeneID" id="25772922"/>
<evidence type="ECO:0000256" key="5">
    <source>
        <dbReference type="ARBA" id="ARBA00023015"/>
    </source>
</evidence>
<dbReference type="PANTHER" id="PTHR47659:SF8">
    <property type="entry name" value="GLUCOSE STARVATION MODULATOR PROTEIN 1"/>
    <property type="match status" value="1"/>
</dbReference>
<dbReference type="SMART" id="SM00066">
    <property type="entry name" value="GAL4"/>
    <property type="match status" value="1"/>
</dbReference>
<evidence type="ECO:0000256" key="10">
    <source>
        <dbReference type="ARBA" id="ARBA00039294"/>
    </source>
</evidence>
<dbReference type="GO" id="GO:0005634">
    <property type="term" value="C:nucleus"/>
    <property type="evidence" value="ECO:0007669"/>
    <property type="project" value="UniProtKB-SubCell"/>
</dbReference>
<sequence length="391" mass="45228">MTKRLPLEVKLSRKATRVACEFCHRKHLQCNDARPCANCTKRGLADSCRDSVRKKKSVYRDGSRTQSSRQSSVASQDAPLEGFDSLPFVFAPDPRNFESTMANDEYAQLTDLLNTNPPSPTDDFVDFEEDKEFRPFIEINIETLTMRSSYPNNETPNSYVYNEWHSAMPNLAREVPAVPEQDEFYVAPILVRQHVKHPDDIYLTQLIKPYRYPRAYHALISYLKQRFSKGQLIEIAKCMAKYRPSFISATKSLHENDLLFTEHSFQRSLLEYEHLIALSPSPIAIWRRTGEIVALTDTFAVMTGYSRKALLSKRTFIVELMDDESTIKYFRSFSELAFGDLNATYLTDCNLRKAEDRNYLRCCCIWTIKRDVFDIPMLIVGQFLPVLDRVS</sequence>
<dbReference type="PROSITE" id="PS50048">
    <property type="entry name" value="ZN2_CY6_FUNGAL_2"/>
    <property type="match status" value="1"/>
</dbReference>
<evidence type="ECO:0000256" key="8">
    <source>
        <dbReference type="ARBA" id="ARBA00023242"/>
    </source>
</evidence>
<dbReference type="InterPro" id="IPR050335">
    <property type="entry name" value="ERT1_acuK_gluconeogen_tf"/>
</dbReference>
<dbReference type="AlphaFoldDB" id="W1QGX2"/>
<dbReference type="GO" id="GO:0008270">
    <property type="term" value="F:zinc ion binding"/>
    <property type="evidence" value="ECO:0007669"/>
    <property type="project" value="InterPro"/>
</dbReference>
<evidence type="ECO:0000256" key="9">
    <source>
        <dbReference type="ARBA" id="ARBA00037336"/>
    </source>
</evidence>
<dbReference type="CDD" id="cd00067">
    <property type="entry name" value="GAL4"/>
    <property type="match status" value="1"/>
</dbReference>
<keyword evidence="5" id="KW-0805">Transcription regulation</keyword>
<evidence type="ECO:0000256" key="3">
    <source>
        <dbReference type="ARBA" id="ARBA00022723"/>
    </source>
</evidence>
<dbReference type="SUPFAM" id="SSF55785">
    <property type="entry name" value="PYP-like sensor domain (PAS domain)"/>
    <property type="match status" value="1"/>
</dbReference>
<dbReference type="OMA" id="MANDEYA"/>
<dbReference type="InterPro" id="IPR036864">
    <property type="entry name" value="Zn2-C6_fun-type_DNA-bd_sf"/>
</dbReference>
<dbReference type="InterPro" id="IPR056751">
    <property type="entry name" value="PAS_13"/>
</dbReference>
<keyword evidence="3" id="KW-0479">Metal-binding</keyword>
<dbReference type="Pfam" id="PF24990">
    <property type="entry name" value="PAS_13"/>
    <property type="match status" value="1"/>
</dbReference>